<dbReference type="GeneID" id="113472271"/>
<sequence>MSYRNPFDIQRRHLLDQVVRMRANFLQPQVTQMKLLDEDYIHTMPISQMGNYQEYLKRMAAPLREVESTPVRQHMFGNPFKIDK</sequence>
<dbReference type="KEGG" id="dci:113472271"/>
<dbReference type="RefSeq" id="XP_026687742.1">
    <property type="nucleotide sequence ID" value="XM_026831941.1"/>
</dbReference>
<dbReference type="PaxDb" id="121845-A0A3Q0JH27"/>
<name>A0A3Q0JH27_DIACI</name>
<dbReference type="AlphaFoldDB" id="A0A3Q0JH27"/>
<accession>A0A3Q0JH27</accession>
<gene>
    <name evidence="2" type="primary">LOC113472271</name>
</gene>
<dbReference type="GO" id="GO:0034472">
    <property type="term" value="P:snRNA 3'-end processing"/>
    <property type="evidence" value="ECO:0007669"/>
    <property type="project" value="TreeGrafter"/>
</dbReference>
<dbReference type="STRING" id="121845.A0A3Q0JH27"/>
<organism evidence="1 2">
    <name type="scientific">Diaphorina citri</name>
    <name type="common">Asian citrus psyllid</name>
    <dbReference type="NCBI Taxonomy" id="121845"/>
    <lineage>
        <taxon>Eukaryota</taxon>
        <taxon>Metazoa</taxon>
        <taxon>Ecdysozoa</taxon>
        <taxon>Arthropoda</taxon>
        <taxon>Hexapoda</taxon>
        <taxon>Insecta</taxon>
        <taxon>Pterygota</taxon>
        <taxon>Neoptera</taxon>
        <taxon>Paraneoptera</taxon>
        <taxon>Hemiptera</taxon>
        <taxon>Sternorrhyncha</taxon>
        <taxon>Psylloidea</taxon>
        <taxon>Psyllidae</taxon>
        <taxon>Diaphorininae</taxon>
        <taxon>Diaphorina</taxon>
    </lineage>
</organism>
<evidence type="ECO:0000313" key="2">
    <source>
        <dbReference type="RefSeq" id="XP_026687742.1"/>
    </source>
</evidence>
<protein>
    <submittedName>
        <fullName evidence="2">Integrator complex subunit 6-like</fullName>
    </submittedName>
</protein>
<dbReference type="PANTHER" id="PTHR12957:SF2">
    <property type="entry name" value="INTEGRATOR COMPLEX SUBUNIT 6"/>
    <property type="match status" value="1"/>
</dbReference>
<evidence type="ECO:0000313" key="1">
    <source>
        <dbReference type="Proteomes" id="UP000079169"/>
    </source>
</evidence>
<dbReference type="GO" id="GO:0032039">
    <property type="term" value="C:integrator complex"/>
    <property type="evidence" value="ECO:0007669"/>
    <property type="project" value="TreeGrafter"/>
</dbReference>
<dbReference type="InterPro" id="IPR051113">
    <property type="entry name" value="Integrator_subunit6"/>
</dbReference>
<proteinExistence type="predicted"/>
<keyword evidence="1" id="KW-1185">Reference proteome</keyword>
<feature type="non-terminal residue" evidence="2">
    <location>
        <position position="84"/>
    </location>
</feature>
<dbReference type="Proteomes" id="UP000079169">
    <property type="component" value="Unplaced"/>
</dbReference>
<reference evidence="2" key="1">
    <citation type="submission" date="2025-08" db="UniProtKB">
        <authorList>
            <consortium name="RefSeq"/>
        </authorList>
    </citation>
    <scope>IDENTIFICATION</scope>
</reference>
<dbReference type="PANTHER" id="PTHR12957">
    <property type="entry name" value="DEAD/H BOX POLYPEPTIDE 26/DICE1-RELATED"/>
    <property type="match status" value="1"/>
</dbReference>